<dbReference type="Proteomes" id="UP000054516">
    <property type="component" value="Unassembled WGS sequence"/>
</dbReference>
<protein>
    <submittedName>
        <fullName evidence="3">Putative fungal protein</fullName>
    </submittedName>
</protein>
<evidence type="ECO:0000313" key="4">
    <source>
        <dbReference type="Proteomes" id="UP000054516"/>
    </source>
</evidence>
<evidence type="ECO:0000259" key="1">
    <source>
        <dbReference type="Pfam" id="PF12825"/>
    </source>
</evidence>
<dbReference type="OMA" id="ANMINAM"/>
<gene>
    <name evidence="3" type="ORF">SAMD00023353_2800430</name>
</gene>
<dbReference type="Pfam" id="PF12825">
    <property type="entry name" value="DUF3818"/>
    <property type="match status" value="1"/>
</dbReference>
<proteinExistence type="predicted"/>
<dbReference type="STRING" id="77044.A0A1S8A894"/>
<evidence type="ECO:0000313" key="3">
    <source>
        <dbReference type="EMBL" id="GAW26324.1"/>
    </source>
</evidence>
<organism evidence="3">
    <name type="scientific">Rosellinia necatrix</name>
    <name type="common">White root-rot fungus</name>
    <dbReference type="NCBI Taxonomy" id="77044"/>
    <lineage>
        <taxon>Eukaryota</taxon>
        <taxon>Fungi</taxon>
        <taxon>Dikarya</taxon>
        <taxon>Ascomycota</taxon>
        <taxon>Pezizomycotina</taxon>
        <taxon>Sordariomycetes</taxon>
        <taxon>Xylariomycetidae</taxon>
        <taxon>Xylariales</taxon>
        <taxon>Xylariaceae</taxon>
        <taxon>Rosellinia</taxon>
    </lineage>
</organism>
<feature type="domain" description="PX" evidence="1">
    <location>
        <begin position="174"/>
        <end position="260"/>
    </location>
</feature>
<dbReference type="InterPro" id="IPR024554">
    <property type="entry name" value="LEC1-like_C"/>
</dbReference>
<dbReference type="InterPro" id="IPR024555">
    <property type="entry name" value="PX-associated"/>
</dbReference>
<dbReference type="GO" id="GO:0035091">
    <property type="term" value="F:phosphatidylinositol binding"/>
    <property type="evidence" value="ECO:0007669"/>
    <property type="project" value="TreeGrafter"/>
</dbReference>
<keyword evidence="4" id="KW-1185">Reference proteome</keyword>
<evidence type="ECO:0000259" key="2">
    <source>
        <dbReference type="Pfam" id="PF12828"/>
    </source>
</evidence>
<dbReference type="PANTHER" id="PTHR47185:SF2">
    <property type="entry name" value="FUNGAL PROTEIN"/>
    <property type="match status" value="1"/>
</dbReference>
<dbReference type="OrthoDB" id="2117459at2759"/>
<dbReference type="Pfam" id="PF12828">
    <property type="entry name" value="PXB"/>
    <property type="match status" value="1"/>
</dbReference>
<feature type="domain" description="PX-associated" evidence="2">
    <location>
        <begin position="5"/>
        <end position="130"/>
    </location>
</feature>
<dbReference type="AlphaFoldDB" id="A0A1S8A894"/>
<dbReference type="InterPro" id="IPR047168">
    <property type="entry name" value="LEC1-like"/>
</dbReference>
<reference evidence="3" key="1">
    <citation type="submission" date="2016-03" db="EMBL/GenBank/DDBJ databases">
        <title>Draft genome sequence of Rosellinia necatrix.</title>
        <authorList>
            <person name="Kanematsu S."/>
        </authorList>
    </citation>
    <scope>NUCLEOTIDE SEQUENCE [LARGE SCALE GENOMIC DNA]</scope>
    <source>
        <strain evidence="3">W97</strain>
    </source>
</reference>
<dbReference type="EMBL" id="DF977473">
    <property type="protein sequence ID" value="GAW26324.1"/>
    <property type="molecule type" value="Genomic_DNA"/>
</dbReference>
<dbReference type="PANTHER" id="PTHR47185">
    <property type="entry name" value="PX DOMAIN-CONTAINING PROTEIN YPR097W"/>
    <property type="match status" value="1"/>
</dbReference>
<name>A0A1S8A894_ROSNE</name>
<sequence length="283" mass="30977">MTAGDLTAPQLGALLDILIHDETYAEVQSFRNPESIETYGWPFVARDNKGAAAKPHSLSATPLLQLLLTRLLLDAPAARDLSTEFWPVKFKEIMRRLGDANLSDSYDKGTLGTRKRLATAASVVHEVATRGLLSGVSCGTLPDLNHPYDKGNAEDLTRAWHDSVRHLVYGNLIDDIFDQLTRTEDLEAHSPAVEAAVEFVELHLATFLHQAFVLSAEGPYLLKLIENVHRLVPYTMIGQTLRLGNAANMINAMSKLFLSKVSMGAISNWIGLTSNAADGMNLS</sequence>
<accession>A0A1S8A894</accession>